<evidence type="ECO:0008006" key="3">
    <source>
        <dbReference type="Google" id="ProtNLM"/>
    </source>
</evidence>
<proteinExistence type="predicted"/>
<protein>
    <recommendedName>
        <fullName evidence="3">Tc1-like transposase DDE domain-containing protein</fullName>
    </recommendedName>
</protein>
<organism evidence="1 2">
    <name type="scientific">Microcoleus asticus IPMA8</name>
    <dbReference type="NCBI Taxonomy" id="2563858"/>
    <lineage>
        <taxon>Bacteria</taxon>
        <taxon>Bacillati</taxon>
        <taxon>Cyanobacteriota</taxon>
        <taxon>Cyanophyceae</taxon>
        <taxon>Oscillatoriophycideae</taxon>
        <taxon>Oscillatoriales</taxon>
        <taxon>Microcoleaceae</taxon>
        <taxon>Microcoleus</taxon>
        <taxon>Microcoleus asticus</taxon>
    </lineage>
</organism>
<dbReference type="EMBL" id="SRRZ01000062">
    <property type="protein sequence ID" value="NQE35732.1"/>
    <property type="molecule type" value="Genomic_DNA"/>
</dbReference>
<gene>
    <name evidence="1" type="ORF">E5S67_03467</name>
</gene>
<dbReference type="Proteomes" id="UP000702425">
    <property type="component" value="Unassembled WGS sequence"/>
</dbReference>
<reference evidence="1 2" key="1">
    <citation type="journal article" date="2020" name="Sci. Rep.">
        <title>A novel cyanobacterial geosmin producer, revising GeoA distribution and dispersion patterns in Bacteria.</title>
        <authorList>
            <person name="Churro C."/>
            <person name="Semedo-Aguiar A.P."/>
            <person name="Silva A.D."/>
            <person name="Pereira-Leal J.B."/>
            <person name="Leite R.B."/>
        </authorList>
    </citation>
    <scope>NUCLEOTIDE SEQUENCE [LARGE SCALE GENOMIC DNA]</scope>
    <source>
        <strain evidence="1 2">IPMA8</strain>
    </source>
</reference>
<evidence type="ECO:0000313" key="1">
    <source>
        <dbReference type="EMBL" id="NQE35732.1"/>
    </source>
</evidence>
<sequence length="92" mass="10989">MVVVIWFCTSEYRRNQKSGYYPLSIASFSSEFEQMRYRHWKVGPKKRVILVVDGDRWYLNESVKIPLGIHLYYLPSHSPELQPAERLWPADK</sequence>
<evidence type="ECO:0000313" key="2">
    <source>
        <dbReference type="Proteomes" id="UP000702425"/>
    </source>
</evidence>
<accession>A0ABX2D172</accession>
<comment type="caution">
    <text evidence="1">The sequence shown here is derived from an EMBL/GenBank/DDBJ whole genome shotgun (WGS) entry which is preliminary data.</text>
</comment>
<name>A0ABX2D172_9CYAN</name>
<keyword evidence="2" id="KW-1185">Reference proteome</keyword>